<sequence>MARRGVGASVRDRRLIGTGAAPPAVLSYLFHRIESRFDGRPSLLIIDEGWRALDDGGFAQKIKEWLKTLRKKNVSVVFSSQSLADIEASPIAPVIVESCPTRIFLANERAIEPQIASIYRQFGLNDRQIEIVARATPKRDYYCQSRRGNRLFELGLGSIALALCASSDKAAHALIDELMREGAKPYFLEAWLEANALRWAADLIPPDPYQRPRRNVRFDRCDPLQRRRSCMGRQGSRHKRSIIRRGVSVMRHFARSPRARVLACAVSASAILFPVTLPLVVIPLTPSPALAWKIVYDPTNYSQNLLSAARALEQINNQVTSIANEAQMLINQAKNLTSLPTSLLSKIEGNFSEMKSLLNEADQLAYNVQNIETQFNATYRDFASGDRTASQLVSSAQQRWQQSVSAFEHSLKAGAVAVGNIEGTQQQTGELVTASQSSVGVLQATQAGNQLLAVQAKQISDLTAMLAAQGRANALEQSRQAAAQEQAREQFSRFMTGTAYSSSSVRMFHD</sequence>
<protein>
    <recommendedName>
        <fullName evidence="2">TraG P-loop domain-containing protein</fullName>
    </recommendedName>
</protein>
<dbReference type="Pfam" id="PF19044">
    <property type="entry name" value="P-loop_TraG"/>
    <property type="match status" value="1"/>
</dbReference>
<organism evidence="3 4">
    <name type="scientific">Brucella intermedia 229E</name>
    <dbReference type="NCBI Taxonomy" id="1337887"/>
    <lineage>
        <taxon>Bacteria</taxon>
        <taxon>Pseudomonadati</taxon>
        <taxon>Pseudomonadota</taxon>
        <taxon>Alphaproteobacteria</taxon>
        <taxon>Hyphomicrobiales</taxon>
        <taxon>Brucellaceae</taxon>
        <taxon>Brucella/Ochrobactrum group</taxon>
        <taxon>Brucella</taxon>
    </lineage>
</organism>
<dbReference type="PANTHER" id="PTHR30121">
    <property type="entry name" value="UNCHARACTERIZED PROTEIN YJGR-RELATED"/>
    <property type="match status" value="1"/>
</dbReference>
<dbReference type="InterPro" id="IPR027417">
    <property type="entry name" value="P-loop_NTPase"/>
</dbReference>
<dbReference type="Proteomes" id="UP000016842">
    <property type="component" value="Unassembled WGS sequence"/>
</dbReference>
<comment type="caution">
    <text evidence="3">The sequence shown here is derived from an EMBL/GenBank/DDBJ whole genome shotgun (WGS) entry which is preliminary data.</text>
</comment>
<name>U4VFL5_9HYPH</name>
<dbReference type="PATRIC" id="fig|1337887.3.peg.2790"/>
<evidence type="ECO:0000256" key="1">
    <source>
        <dbReference type="SAM" id="Coils"/>
    </source>
</evidence>
<dbReference type="EMBL" id="ASXJ01000144">
    <property type="protein sequence ID" value="ERM01652.1"/>
    <property type="molecule type" value="Genomic_DNA"/>
</dbReference>
<evidence type="ECO:0000313" key="3">
    <source>
        <dbReference type="EMBL" id="ERM01652.1"/>
    </source>
</evidence>
<dbReference type="InterPro" id="IPR043964">
    <property type="entry name" value="P-loop_TraG"/>
</dbReference>
<gene>
    <name evidence="3" type="ORF">Q644_20595</name>
</gene>
<dbReference type="SUPFAM" id="SSF52540">
    <property type="entry name" value="P-loop containing nucleoside triphosphate hydrolases"/>
    <property type="match status" value="1"/>
</dbReference>
<dbReference type="InterPro" id="IPR051162">
    <property type="entry name" value="T4SS_component"/>
</dbReference>
<dbReference type="AlphaFoldDB" id="U4VFL5"/>
<proteinExistence type="predicted"/>
<reference evidence="3 4" key="1">
    <citation type="journal article" date="2014" name="FEMS Microbiol. Lett.">
        <title>Genome sequencing analysis reveals virulence-related gene content of Ochrobactrum intermedium strain 229E, a urease-positive strain isolated from the human gastric niche.</title>
        <authorList>
            <person name="Kulkarni G.J."/>
            <person name="Shetty S."/>
            <person name="Dharne M.S."/>
            <person name="Shouche Y.S."/>
        </authorList>
    </citation>
    <scope>NUCLEOTIDE SEQUENCE [LARGE SCALE GENOMIC DNA]</scope>
    <source>
        <strain evidence="3 4">229E</strain>
    </source>
</reference>
<dbReference type="Gene3D" id="3.40.50.300">
    <property type="entry name" value="P-loop containing nucleotide triphosphate hydrolases"/>
    <property type="match status" value="1"/>
</dbReference>
<accession>U4VFL5</accession>
<dbReference type="InterPro" id="IPR014147">
    <property type="entry name" value="T4SS_TrbJ"/>
</dbReference>
<feature type="coiled-coil region" evidence="1">
    <location>
        <begin position="312"/>
        <end position="374"/>
    </location>
</feature>
<dbReference type="NCBIfam" id="TIGR02780">
    <property type="entry name" value="TrbJ_Ti"/>
    <property type="match status" value="1"/>
</dbReference>
<feature type="domain" description="TraG P-loop" evidence="2">
    <location>
        <begin position="38"/>
        <end position="132"/>
    </location>
</feature>
<keyword evidence="1" id="KW-0175">Coiled coil</keyword>
<dbReference type="NCBIfam" id="NF010448">
    <property type="entry name" value="PRK13874.1"/>
    <property type="match status" value="1"/>
</dbReference>
<evidence type="ECO:0000259" key="2">
    <source>
        <dbReference type="Pfam" id="PF19044"/>
    </source>
</evidence>
<dbReference type="PANTHER" id="PTHR30121:SF12">
    <property type="entry name" value="TYPE IV SECRETION SYSTEM PROTEIN CAGE"/>
    <property type="match status" value="1"/>
</dbReference>
<evidence type="ECO:0000313" key="4">
    <source>
        <dbReference type="Proteomes" id="UP000016842"/>
    </source>
</evidence>